<protein>
    <submittedName>
        <fullName evidence="2">DNA-damage-inducible protein D</fullName>
    </submittedName>
</protein>
<proteinExistence type="predicted"/>
<evidence type="ECO:0000313" key="2">
    <source>
        <dbReference type="EMBL" id="EJI87063.1"/>
    </source>
</evidence>
<dbReference type="NCBIfam" id="NF008573">
    <property type="entry name" value="PRK11525.1"/>
    <property type="match status" value="1"/>
</dbReference>
<feature type="domain" description="Bro-N" evidence="1">
    <location>
        <begin position="20"/>
        <end position="105"/>
    </location>
</feature>
<dbReference type="EMBL" id="ALAB01000001">
    <property type="protein sequence ID" value="EJI87063.1"/>
    <property type="molecule type" value="Genomic_DNA"/>
</dbReference>
<dbReference type="PATRIC" id="fig|1197174.4.peg.102"/>
<organism evidence="2 3">
    <name type="scientific">Alishewanella aestuarii B11</name>
    <dbReference type="NCBI Taxonomy" id="1197174"/>
    <lineage>
        <taxon>Bacteria</taxon>
        <taxon>Pseudomonadati</taxon>
        <taxon>Pseudomonadota</taxon>
        <taxon>Gammaproteobacteria</taxon>
        <taxon>Alteromonadales</taxon>
        <taxon>Alteromonadaceae</taxon>
        <taxon>Alishewanella</taxon>
    </lineage>
</organism>
<dbReference type="InterPro" id="IPR003497">
    <property type="entry name" value="BRO_N_domain"/>
</dbReference>
<evidence type="ECO:0000313" key="3">
    <source>
        <dbReference type="Proteomes" id="UP000012043"/>
    </source>
</evidence>
<keyword evidence="3" id="KW-1185">Reference proteome</keyword>
<gene>
    <name evidence="2" type="ORF">AEST_01040</name>
</gene>
<name>J1Q783_9ALTE</name>
<comment type="caution">
    <text evidence="2">The sequence shown here is derived from an EMBL/GenBank/DDBJ whole genome shotgun (WGS) entry which is preliminary data.</text>
</comment>
<evidence type="ECO:0000259" key="1">
    <source>
        <dbReference type="Pfam" id="PF02498"/>
    </source>
</evidence>
<sequence length="280" mass="31875">MTQQHHSFEAIKQQSATGLEFWSARDLAPLLEYRDWRNFQKVIEKSKHACEFSGQPVDDHFVEANKMVQLGSGSQRELDDIHLSRYACYLVVQNGDPTKPVIAAGQTYFAVQTRRQELADDQAFQQLKEEQKRLFLRNELKEHNKQLVEAAQQAGVETNLDFAIFQNHGYKGLYGGLDQKAIHARKGLKKSQKILDHMGSTELAANLFRATQAEEKLRRDNVQNKQQANQTHYEVGQKVRQTIAELGGTMPENLPAPEKSIKQLESAAKKLSDNNDQDTK</sequence>
<accession>J1Q783</accession>
<dbReference type="RefSeq" id="WP_008606271.1">
    <property type="nucleotide sequence ID" value="NZ_ALAB01000001.1"/>
</dbReference>
<dbReference type="Proteomes" id="UP000012043">
    <property type="component" value="Unassembled WGS sequence"/>
</dbReference>
<reference evidence="2 3" key="1">
    <citation type="journal article" date="2012" name="J. Bacteriol.">
        <title>Genome Sequence of Pectin-Degrading Alishewanella aestuarii Strain B11T, Isolated from Tidal Flat Sediment.</title>
        <authorList>
            <person name="Jung J."/>
            <person name="Choi S."/>
            <person name="Chun J."/>
            <person name="Park W."/>
        </authorList>
    </citation>
    <scope>NUCLEOTIDE SEQUENCE [LARGE SCALE GENOMIC DNA]</scope>
    <source>
        <strain evidence="2 3">B11</strain>
    </source>
</reference>
<dbReference type="Pfam" id="PF02498">
    <property type="entry name" value="Bro-N"/>
    <property type="match status" value="1"/>
</dbReference>
<dbReference type="AlphaFoldDB" id="J1Q783"/>